<proteinExistence type="predicted"/>
<organism evidence="1 2">
    <name type="scientific">Citrus sinensis</name>
    <name type="common">Sweet orange</name>
    <name type="synonym">Citrus aurantium var. sinensis</name>
    <dbReference type="NCBI Taxonomy" id="2711"/>
    <lineage>
        <taxon>Eukaryota</taxon>
        <taxon>Viridiplantae</taxon>
        <taxon>Streptophyta</taxon>
        <taxon>Embryophyta</taxon>
        <taxon>Tracheophyta</taxon>
        <taxon>Spermatophyta</taxon>
        <taxon>Magnoliopsida</taxon>
        <taxon>eudicotyledons</taxon>
        <taxon>Gunneridae</taxon>
        <taxon>Pentapetalae</taxon>
        <taxon>rosids</taxon>
        <taxon>malvids</taxon>
        <taxon>Sapindales</taxon>
        <taxon>Rutaceae</taxon>
        <taxon>Aurantioideae</taxon>
        <taxon>Citrus</taxon>
    </lineage>
</organism>
<evidence type="ECO:0000313" key="1">
    <source>
        <dbReference type="EMBL" id="KAH9715486.1"/>
    </source>
</evidence>
<keyword evidence="2" id="KW-1185">Reference proteome</keyword>
<evidence type="ECO:0000313" key="2">
    <source>
        <dbReference type="Proteomes" id="UP000829398"/>
    </source>
</evidence>
<dbReference type="EMBL" id="CM039176">
    <property type="protein sequence ID" value="KAH9715486.1"/>
    <property type="molecule type" value="Genomic_DNA"/>
</dbReference>
<gene>
    <name evidence="1" type="ORF">KPL71_021067</name>
</gene>
<accession>A0ACB8JCK3</accession>
<name>A0ACB8JCK3_CITSI</name>
<dbReference type="Proteomes" id="UP000829398">
    <property type="component" value="Chromosome 7"/>
</dbReference>
<sequence>MAFKNLLTDKRRKYTVGKHRVGRLNAERPKFVFRCVPERLASVVGKLRAEQKAAVCSIGFGQLLEMKCGHLKRKLCDWLLQRVNTARSVLCVNGWELEQSAQNFGQIMGISDGGMHVELDGDKNQVSGYVKRFEATSRGINIKKLVEIVSISSRDDDEFKVAFSLFALYAALCPPGGVHISSEFLFSLTDVETIKSGNWASFCFGRLMDGITRYKEEKLSYVGGCLLYLQGVQLEYDSSDARAQPFSVSSTAAIRRTRGLHKRSRFQPADGAIQIRHRLPVPINITGPFTGVLPAVTTKVDELDLIEAEAKAEYQSLIDIQFEGLSKCFWDLDRDGNITQNDPQGFHIDCPMLCVSTDPYDVVRVTAGVPQQRPGSGDCGVFVLKITEYLCSGFPFNFGPHDGPLLRHKIAVSMLKDQIV</sequence>
<reference evidence="2" key="1">
    <citation type="journal article" date="2023" name="Hortic. Res.">
        <title>A chromosome-level phased genome enabling allele-level studies in sweet orange: a case study on citrus Huanglongbing tolerance.</title>
        <authorList>
            <person name="Wu B."/>
            <person name="Yu Q."/>
            <person name="Deng Z."/>
            <person name="Duan Y."/>
            <person name="Luo F."/>
            <person name="Gmitter F. Jr."/>
        </authorList>
    </citation>
    <scope>NUCLEOTIDE SEQUENCE [LARGE SCALE GENOMIC DNA]</scope>
    <source>
        <strain evidence="2">cv. Valencia</strain>
    </source>
</reference>
<comment type="caution">
    <text evidence="1">The sequence shown here is derived from an EMBL/GenBank/DDBJ whole genome shotgun (WGS) entry which is preliminary data.</text>
</comment>
<protein>
    <submittedName>
        <fullName evidence="1">PMD domain-containing protein</fullName>
    </submittedName>
</protein>